<comment type="caution">
    <text evidence="1">The sequence shown here is derived from an EMBL/GenBank/DDBJ whole genome shotgun (WGS) entry which is preliminary data.</text>
</comment>
<keyword evidence="2" id="KW-1185">Reference proteome</keyword>
<dbReference type="EMBL" id="BMNG01000001">
    <property type="protein sequence ID" value="GGO35686.1"/>
    <property type="molecule type" value="Genomic_DNA"/>
</dbReference>
<evidence type="ECO:0000313" key="2">
    <source>
        <dbReference type="Proteomes" id="UP000656881"/>
    </source>
</evidence>
<dbReference type="RefSeq" id="WP_189172703.1">
    <property type="nucleotide sequence ID" value="NZ_BMNG01000001.1"/>
</dbReference>
<evidence type="ECO:0000313" key="1">
    <source>
        <dbReference type="EMBL" id="GGO35686.1"/>
    </source>
</evidence>
<name>A0ABQ2LIS1_9ACTN</name>
<accession>A0ABQ2LIS1</accession>
<dbReference type="Proteomes" id="UP000656881">
    <property type="component" value="Unassembled WGS sequence"/>
</dbReference>
<organism evidence="1 2">
    <name type="scientific">Streptomyces lasiicapitis</name>
    <dbReference type="NCBI Taxonomy" id="1923961"/>
    <lineage>
        <taxon>Bacteria</taxon>
        <taxon>Bacillati</taxon>
        <taxon>Actinomycetota</taxon>
        <taxon>Actinomycetes</taxon>
        <taxon>Kitasatosporales</taxon>
        <taxon>Streptomycetaceae</taxon>
        <taxon>Streptomyces</taxon>
    </lineage>
</organism>
<protein>
    <submittedName>
        <fullName evidence="1">Uncharacterized protein</fullName>
    </submittedName>
</protein>
<reference evidence="2" key="1">
    <citation type="journal article" date="2019" name="Int. J. Syst. Evol. Microbiol.">
        <title>The Global Catalogue of Microorganisms (GCM) 10K type strain sequencing project: providing services to taxonomists for standard genome sequencing and annotation.</title>
        <authorList>
            <consortium name="The Broad Institute Genomics Platform"/>
            <consortium name="The Broad Institute Genome Sequencing Center for Infectious Disease"/>
            <person name="Wu L."/>
            <person name="Ma J."/>
        </authorList>
    </citation>
    <scope>NUCLEOTIDE SEQUENCE [LARGE SCALE GENOMIC DNA]</scope>
    <source>
        <strain evidence="2">CGMCC 4.7349</strain>
    </source>
</reference>
<gene>
    <name evidence="1" type="ORF">GCM10012286_06700</name>
</gene>
<proteinExistence type="predicted"/>
<sequence length="85" mass="9314">MVNISESGDPDETLWVPQIDYLSAWRRAAVAADTLNVAAASCGLDVVRALPHAGARGEAVVWLHPDGARELAHVLTLWDRAWRVR</sequence>